<dbReference type="Gene3D" id="1.10.246.150">
    <property type="match status" value="1"/>
</dbReference>
<evidence type="ECO:0000313" key="1">
    <source>
        <dbReference type="EMBL" id="TYR99077.1"/>
    </source>
</evidence>
<dbReference type="InterPro" id="IPR053746">
    <property type="entry name" value="Viral_HT_Connector_Assembly"/>
</dbReference>
<organism evidence="1 2">
    <name type="scientific">Rossellomorea vietnamensis</name>
    <dbReference type="NCBI Taxonomy" id="218284"/>
    <lineage>
        <taxon>Bacteria</taxon>
        <taxon>Bacillati</taxon>
        <taxon>Bacillota</taxon>
        <taxon>Bacilli</taxon>
        <taxon>Bacillales</taxon>
        <taxon>Bacillaceae</taxon>
        <taxon>Rossellomorea</taxon>
    </lineage>
</organism>
<comment type="caution">
    <text evidence="1">The sequence shown here is derived from an EMBL/GenBank/DDBJ whole genome shotgun (WGS) entry which is preliminary data.</text>
</comment>
<evidence type="ECO:0000313" key="2">
    <source>
        <dbReference type="Proteomes" id="UP000325182"/>
    </source>
</evidence>
<protein>
    <submittedName>
        <fullName evidence="1">Phage head-tail connector protein</fullName>
    </submittedName>
</protein>
<dbReference type="RefSeq" id="WP_148953997.1">
    <property type="nucleotide sequence ID" value="NZ_VTEG01000007.1"/>
</dbReference>
<name>A0A5D4MCA3_9BACI</name>
<dbReference type="InterPro" id="IPR021146">
    <property type="entry name" value="Phage_gp6-like_head-tail"/>
</dbReference>
<reference evidence="1 2" key="1">
    <citation type="submission" date="2019-08" db="EMBL/GenBank/DDBJ databases">
        <title>Bacillus genomes from the desert of Cuatro Cienegas, Coahuila.</title>
        <authorList>
            <person name="Olmedo-Alvarez G."/>
        </authorList>
    </citation>
    <scope>NUCLEOTIDE SEQUENCE [LARGE SCALE GENOMIC DNA]</scope>
    <source>
        <strain evidence="1 2">CH128b_4D</strain>
    </source>
</reference>
<dbReference type="Pfam" id="PF05135">
    <property type="entry name" value="Phage_connect_1"/>
    <property type="match status" value="1"/>
</dbReference>
<dbReference type="AlphaFoldDB" id="A0A5D4MCA3"/>
<dbReference type="EMBL" id="VTEG01000007">
    <property type="protein sequence ID" value="TYR99077.1"/>
    <property type="molecule type" value="Genomic_DNA"/>
</dbReference>
<dbReference type="Proteomes" id="UP000325182">
    <property type="component" value="Unassembled WGS sequence"/>
</dbReference>
<sequence>MIIKDNVKVIVGVEDSLQDAQIDRLIANAEARLKVWLKQHAGLTAIPEELIFIVEELTVSRYNRIGSEGMKSESVEGRSISFTDDDFMPYMSILETYIPSSKQPGKVIFF</sequence>
<accession>A0A5D4MCA3</accession>
<proteinExistence type="predicted"/>
<gene>
    <name evidence="1" type="ORF">FZC84_11920</name>
</gene>